<dbReference type="Proteomes" id="UP000007881">
    <property type="component" value="Chromosome"/>
</dbReference>
<dbReference type="EMBL" id="AP012338">
    <property type="protein sequence ID" value="BAM04682.1"/>
    <property type="molecule type" value="Genomic_DNA"/>
</dbReference>
<dbReference type="SUPFAM" id="SSF53335">
    <property type="entry name" value="S-adenosyl-L-methionine-dependent methyltransferases"/>
    <property type="match status" value="1"/>
</dbReference>
<proteinExistence type="predicted"/>
<feature type="region of interest" description="Disordered" evidence="1">
    <location>
        <begin position="225"/>
        <end position="253"/>
    </location>
</feature>
<protein>
    <recommendedName>
        <fullName evidence="4">Methyltransferase</fullName>
    </recommendedName>
</protein>
<evidence type="ECO:0000313" key="3">
    <source>
        <dbReference type="Proteomes" id="UP000007881"/>
    </source>
</evidence>
<dbReference type="eggNOG" id="COG2227">
    <property type="taxonomic scope" value="Bacteria"/>
</dbReference>
<dbReference type="HOGENOM" id="CLU_082047_0_0_0"/>
<organism evidence="2 3">
    <name type="scientific">Phycisphaera mikurensis (strain NBRC 102666 / KCTC 22515 / FYK2301M01)</name>
    <dbReference type="NCBI Taxonomy" id="1142394"/>
    <lineage>
        <taxon>Bacteria</taxon>
        <taxon>Pseudomonadati</taxon>
        <taxon>Planctomycetota</taxon>
        <taxon>Phycisphaerae</taxon>
        <taxon>Phycisphaerales</taxon>
        <taxon>Phycisphaeraceae</taxon>
        <taxon>Phycisphaera</taxon>
    </lineage>
</organism>
<evidence type="ECO:0000313" key="2">
    <source>
        <dbReference type="EMBL" id="BAM04682.1"/>
    </source>
</evidence>
<dbReference type="KEGG" id="phm:PSMK_25230"/>
<dbReference type="Pfam" id="PF13489">
    <property type="entry name" value="Methyltransf_23"/>
    <property type="match status" value="1"/>
</dbReference>
<keyword evidence="3" id="KW-1185">Reference proteome</keyword>
<dbReference type="STRING" id="1142394.PSMK_25230"/>
<accession>I0IHE4</accession>
<reference evidence="2 3" key="1">
    <citation type="submission" date="2012-02" db="EMBL/GenBank/DDBJ databases">
        <title>Complete genome sequence of Phycisphaera mikurensis NBRC 102666.</title>
        <authorList>
            <person name="Ankai A."/>
            <person name="Hosoyama A."/>
            <person name="Terui Y."/>
            <person name="Sekine M."/>
            <person name="Fukai R."/>
            <person name="Kato Y."/>
            <person name="Nakamura S."/>
            <person name="Yamada-Narita S."/>
            <person name="Kawakoshi A."/>
            <person name="Fukunaga Y."/>
            <person name="Yamazaki S."/>
            <person name="Fujita N."/>
        </authorList>
    </citation>
    <scope>NUCLEOTIDE SEQUENCE [LARGE SCALE GENOMIC DNA]</scope>
    <source>
        <strain evidence="3">NBRC 102666 / KCTC 22515 / FYK2301M01</strain>
    </source>
</reference>
<feature type="region of interest" description="Disordered" evidence="1">
    <location>
        <begin position="269"/>
        <end position="304"/>
    </location>
</feature>
<gene>
    <name evidence="2" type="ordered locus">PSMK_25230</name>
</gene>
<sequence length="304" mass="33521">MEEPHVASPKTARCRICDEATSPSFDALVLGRHRVGYHTCGSCGFLQTDEPFWLKEAYAAPIASVDVGLLSRNAANADATSLLIDRLLPQAERFLDHGGGYGIFTRMMRDRGYAFLHHDPHCENLFAPQHGCQPQAFDRAFDLTTAWEVFEHLVDPVATAREVLGFSRVLLFSTVLQPAAEIRSAEDWWYLVPETGQHVGFYTVDALHRLAERCGACLRSDGTNLHTLSREPLPRDPFASAPPTPRGPGRRSLLDADFADAMTRLRLRQAEPIGAATKPRQITRPSREAPSAKRLPGAGRSAPA</sequence>
<dbReference type="AlphaFoldDB" id="I0IHE4"/>
<dbReference type="Gene3D" id="3.40.50.150">
    <property type="entry name" value="Vaccinia Virus protein VP39"/>
    <property type="match status" value="1"/>
</dbReference>
<name>I0IHE4_PHYMF</name>
<dbReference type="InterPro" id="IPR029063">
    <property type="entry name" value="SAM-dependent_MTases_sf"/>
</dbReference>
<evidence type="ECO:0008006" key="4">
    <source>
        <dbReference type="Google" id="ProtNLM"/>
    </source>
</evidence>
<evidence type="ECO:0000256" key="1">
    <source>
        <dbReference type="SAM" id="MobiDB-lite"/>
    </source>
</evidence>